<dbReference type="GO" id="GO:0090524">
    <property type="term" value="F:cytochrome-b5 reductase activity, acting on NADH"/>
    <property type="evidence" value="ECO:0007669"/>
    <property type="project" value="UniProtKB-EC"/>
</dbReference>
<dbReference type="InterPro" id="IPR008333">
    <property type="entry name" value="Cbr1-like_FAD-bd_dom"/>
</dbReference>
<feature type="binding site" evidence="6">
    <location>
        <position position="79"/>
    </location>
    <ligand>
        <name>FAD</name>
        <dbReference type="ChEBI" id="CHEBI:57692"/>
    </ligand>
</feature>
<dbReference type="Proteomes" id="UP000663879">
    <property type="component" value="Unassembled WGS sequence"/>
</dbReference>
<keyword evidence="10" id="KW-1185">Reference proteome</keyword>
<feature type="binding site" evidence="6">
    <location>
        <position position="81"/>
    </location>
    <ligand>
        <name>FAD</name>
        <dbReference type="ChEBI" id="CHEBI:57692"/>
    </ligand>
</feature>
<dbReference type="PROSITE" id="PS51384">
    <property type="entry name" value="FAD_FR"/>
    <property type="match status" value="1"/>
</dbReference>
<evidence type="ECO:0000313" key="10">
    <source>
        <dbReference type="Proteomes" id="UP000663879"/>
    </source>
</evidence>
<comment type="similarity">
    <text evidence="7">Belongs to the flavoprotein pyridine nucleotide cytochrome reductase family.</text>
</comment>
<dbReference type="InterPro" id="IPR001709">
    <property type="entry name" value="Flavoprot_Pyr_Nucl_cyt_Rdtase"/>
</dbReference>
<dbReference type="Gene3D" id="2.40.30.10">
    <property type="entry name" value="Translation factors"/>
    <property type="match status" value="1"/>
</dbReference>
<comment type="cofactor">
    <cofactor evidence="1 6 7">
        <name>FAD</name>
        <dbReference type="ChEBI" id="CHEBI:57692"/>
    </cofactor>
</comment>
<evidence type="ECO:0000256" key="7">
    <source>
        <dbReference type="RuleBase" id="RU361226"/>
    </source>
</evidence>
<dbReference type="InterPro" id="IPR039261">
    <property type="entry name" value="FNR_nucleotide-bd"/>
</dbReference>
<reference evidence="9" key="1">
    <citation type="submission" date="2021-02" db="EMBL/GenBank/DDBJ databases">
        <authorList>
            <person name="Nowell W R."/>
        </authorList>
    </citation>
    <scope>NUCLEOTIDE SEQUENCE</scope>
    <source>
        <strain evidence="9">Ploen Becks lab</strain>
    </source>
</reference>
<evidence type="ECO:0000259" key="8">
    <source>
        <dbReference type="PROSITE" id="PS51384"/>
    </source>
</evidence>
<keyword evidence="2 6" id="KW-0285">Flavoprotein</keyword>
<dbReference type="OrthoDB" id="432685at2759"/>
<dbReference type="EMBL" id="CAJNOC010002419">
    <property type="protein sequence ID" value="CAF0931809.1"/>
    <property type="molecule type" value="Genomic_DNA"/>
</dbReference>
<protein>
    <recommendedName>
        <fullName evidence="7">NADH-cytochrome b5 reductase</fullName>
        <ecNumber evidence="7">1.6.2.2</ecNumber>
    </recommendedName>
</protein>
<sequence>MAAHLLEDPKAVYSVKIIGREVLNHDTILFRLELPSEKHILGTKSGQHFLIIATINGEKISRKYTPTTLEDQQGFFEFIIKIYRPCEKFPDGGKLGPYLENLNIDDYMDIQGPIGRCTYLHNGLFEYKHEKSSPLISKKVNKIGFVAGGSGITPFLQIIKTICHDKSDDTKVSLIFANNTEDDIITRKELEELQLNNPDKFKIWYTVTKSIYPDWNYSEGFVNEEIIKKHLPAPESDVLVMVCGPKPMVWQCVMPILDSIGYTKDMLFKY</sequence>
<dbReference type="PANTHER" id="PTHR19370">
    <property type="entry name" value="NADH-CYTOCHROME B5 REDUCTASE"/>
    <property type="match status" value="1"/>
</dbReference>
<dbReference type="InterPro" id="IPR001433">
    <property type="entry name" value="OxRdtase_FAD/NAD-bd"/>
</dbReference>
<dbReference type="Gene3D" id="3.40.50.80">
    <property type="entry name" value="Nucleotide-binding domain of ferredoxin-NADP reductase (FNR) module"/>
    <property type="match status" value="1"/>
</dbReference>
<dbReference type="SUPFAM" id="SSF63380">
    <property type="entry name" value="Riboflavin synthase domain-like"/>
    <property type="match status" value="1"/>
</dbReference>
<feature type="binding site" evidence="6">
    <location>
        <position position="94"/>
    </location>
    <ligand>
        <name>FAD</name>
        <dbReference type="ChEBI" id="CHEBI:57692"/>
    </ligand>
</feature>
<evidence type="ECO:0000256" key="4">
    <source>
        <dbReference type="ARBA" id="ARBA00023002"/>
    </source>
</evidence>
<proteinExistence type="inferred from homology"/>
<name>A0A814BRH5_9BILA</name>
<keyword evidence="4 7" id="KW-0560">Oxidoreductase</keyword>
<accession>A0A814BRH5</accession>
<feature type="binding site" evidence="6">
    <location>
        <position position="62"/>
    </location>
    <ligand>
        <name>FAD</name>
        <dbReference type="ChEBI" id="CHEBI:57692"/>
    </ligand>
</feature>
<dbReference type="InterPro" id="IPR017938">
    <property type="entry name" value="Riboflavin_synthase-like_b-brl"/>
</dbReference>
<feature type="binding site" evidence="6">
    <location>
        <position position="153"/>
    </location>
    <ligand>
        <name>FAD</name>
        <dbReference type="ChEBI" id="CHEBI:57692"/>
    </ligand>
</feature>
<dbReference type="GO" id="GO:0071949">
    <property type="term" value="F:FAD binding"/>
    <property type="evidence" value="ECO:0007669"/>
    <property type="project" value="TreeGrafter"/>
</dbReference>
<keyword evidence="3 6" id="KW-0274">FAD</keyword>
<keyword evidence="5 7" id="KW-0520">NAD</keyword>
<gene>
    <name evidence="9" type="ORF">OXX778_LOCUS12948</name>
</gene>
<dbReference type="EC" id="1.6.2.2" evidence="7"/>
<comment type="caution">
    <text evidence="9">The sequence shown here is derived from an EMBL/GenBank/DDBJ whole genome shotgun (WGS) entry which is preliminary data.</text>
</comment>
<evidence type="ECO:0000256" key="6">
    <source>
        <dbReference type="PIRSR" id="PIRSR601834-1"/>
    </source>
</evidence>
<dbReference type="PANTHER" id="PTHR19370:SF185">
    <property type="entry name" value="NADH-CYTOCHROME B5 REDUCTASE"/>
    <property type="match status" value="1"/>
</dbReference>
<evidence type="ECO:0000256" key="5">
    <source>
        <dbReference type="ARBA" id="ARBA00023027"/>
    </source>
</evidence>
<dbReference type="Pfam" id="PF00175">
    <property type="entry name" value="NAD_binding_1"/>
    <property type="match status" value="1"/>
</dbReference>
<evidence type="ECO:0000256" key="2">
    <source>
        <dbReference type="ARBA" id="ARBA00022630"/>
    </source>
</evidence>
<organism evidence="9 10">
    <name type="scientific">Brachionus calyciflorus</name>
    <dbReference type="NCBI Taxonomy" id="104777"/>
    <lineage>
        <taxon>Eukaryota</taxon>
        <taxon>Metazoa</taxon>
        <taxon>Spiralia</taxon>
        <taxon>Gnathifera</taxon>
        <taxon>Rotifera</taxon>
        <taxon>Eurotatoria</taxon>
        <taxon>Monogononta</taxon>
        <taxon>Pseudotrocha</taxon>
        <taxon>Ploima</taxon>
        <taxon>Brachionidae</taxon>
        <taxon>Brachionus</taxon>
    </lineage>
</organism>
<evidence type="ECO:0000313" key="9">
    <source>
        <dbReference type="EMBL" id="CAF0931809.1"/>
    </source>
</evidence>
<dbReference type="PRINTS" id="PR00371">
    <property type="entry name" value="FPNCR"/>
</dbReference>
<dbReference type="FunFam" id="3.40.50.80:FF:000009">
    <property type="entry name" value="NADH-cytochrome b5 reductase"/>
    <property type="match status" value="1"/>
</dbReference>
<dbReference type="CDD" id="cd06183">
    <property type="entry name" value="cyt_b5_reduct_like"/>
    <property type="match status" value="1"/>
</dbReference>
<feature type="domain" description="FAD-binding FR-type" evidence="8">
    <location>
        <begin position="10"/>
        <end position="120"/>
    </location>
</feature>
<dbReference type="PRINTS" id="PR00406">
    <property type="entry name" value="CYTB5RDTASE"/>
</dbReference>
<dbReference type="Pfam" id="PF00970">
    <property type="entry name" value="FAD_binding_6"/>
    <property type="match status" value="1"/>
</dbReference>
<feature type="binding site" evidence="6">
    <location>
        <position position="64"/>
    </location>
    <ligand>
        <name>FAD</name>
        <dbReference type="ChEBI" id="CHEBI:57692"/>
    </ligand>
</feature>
<evidence type="ECO:0000256" key="1">
    <source>
        <dbReference type="ARBA" id="ARBA00001974"/>
    </source>
</evidence>
<evidence type="ECO:0000256" key="3">
    <source>
        <dbReference type="ARBA" id="ARBA00022827"/>
    </source>
</evidence>
<dbReference type="InterPro" id="IPR017927">
    <property type="entry name" value="FAD-bd_FR_type"/>
</dbReference>
<comment type="catalytic activity">
    <reaction evidence="7">
        <text>2 Fe(III)-[cytochrome b5] + NADH = 2 Fe(II)-[cytochrome b5] + NAD(+) + H(+)</text>
        <dbReference type="Rhea" id="RHEA:46680"/>
        <dbReference type="Rhea" id="RHEA-COMP:10438"/>
        <dbReference type="Rhea" id="RHEA-COMP:10439"/>
        <dbReference type="ChEBI" id="CHEBI:15378"/>
        <dbReference type="ChEBI" id="CHEBI:29033"/>
        <dbReference type="ChEBI" id="CHEBI:29034"/>
        <dbReference type="ChEBI" id="CHEBI:57540"/>
        <dbReference type="ChEBI" id="CHEBI:57945"/>
        <dbReference type="EC" id="1.6.2.2"/>
    </reaction>
</comment>
<dbReference type="AlphaFoldDB" id="A0A814BRH5"/>
<dbReference type="SUPFAM" id="SSF52343">
    <property type="entry name" value="Ferredoxin reductase-like, C-terminal NADP-linked domain"/>
    <property type="match status" value="1"/>
</dbReference>
<dbReference type="InterPro" id="IPR001834">
    <property type="entry name" value="CBR-like"/>
</dbReference>